<evidence type="ECO:0000259" key="4">
    <source>
        <dbReference type="SMART" id="SM00822"/>
    </source>
</evidence>
<dbReference type="PRINTS" id="PR00080">
    <property type="entry name" value="SDRFAMILY"/>
</dbReference>
<dbReference type="CDD" id="cd05374">
    <property type="entry name" value="17beta-HSD-like_SDR_c"/>
    <property type="match status" value="1"/>
</dbReference>
<dbReference type="InterPro" id="IPR020904">
    <property type="entry name" value="Sc_DH/Rdtase_CS"/>
</dbReference>
<dbReference type="Proteomes" id="UP000036013">
    <property type="component" value="Unassembled WGS sequence"/>
</dbReference>
<evidence type="ECO:0000256" key="2">
    <source>
        <dbReference type="ARBA" id="ARBA00023002"/>
    </source>
</evidence>
<dbReference type="SMART" id="SM00822">
    <property type="entry name" value="PKS_KR"/>
    <property type="match status" value="1"/>
</dbReference>
<proteinExistence type="inferred from homology"/>
<dbReference type="InterPro" id="IPR051911">
    <property type="entry name" value="SDR_oxidoreductase"/>
</dbReference>
<dbReference type="PRINTS" id="PR00081">
    <property type="entry name" value="GDHRDH"/>
</dbReference>
<dbReference type="PROSITE" id="PS00061">
    <property type="entry name" value="ADH_SHORT"/>
    <property type="match status" value="1"/>
</dbReference>
<sequence>MTSKVWFITGAARGFGRVWAEAALDRGDKVVATARKTNALNGLVERHGDRVLPLVLDVTDVQQVRDAVAQAHRHFGQLDVVLNNAGYALVGAIEEARPEDVKAEFETNFFGALRVIQAALPILRNQKSGHILGVSSVAGIVAGAMTGFYNASKWALEALHDSLAQEVAAFGIKVTLIEPGAYATDFSSPMSLQISEELEDYTALRQQIFAQSAHIDFGEPQATAQAVLQIVDAAQPPLRFFLGTEGMSRARAAYAARLAEWEQWEIVSNAAQGASTRQTIKA</sequence>
<keyword evidence="2" id="KW-0560">Oxidoreductase</keyword>
<dbReference type="GO" id="GO:0016491">
    <property type="term" value="F:oxidoreductase activity"/>
    <property type="evidence" value="ECO:0007669"/>
    <property type="project" value="UniProtKB-KW"/>
</dbReference>
<comment type="caution">
    <text evidence="5">The sequence shown here is derived from an EMBL/GenBank/DDBJ whole genome shotgun (WGS) entry which is preliminary data.</text>
</comment>
<dbReference type="AlphaFoldDB" id="A0A837LB61"/>
<dbReference type="Gene3D" id="3.40.50.720">
    <property type="entry name" value="NAD(P)-binding Rossmann-like Domain"/>
    <property type="match status" value="1"/>
</dbReference>
<accession>A0A837LB61</accession>
<dbReference type="PANTHER" id="PTHR43976">
    <property type="entry name" value="SHORT CHAIN DEHYDROGENASE"/>
    <property type="match status" value="1"/>
</dbReference>
<dbReference type="InterPro" id="IPR057326">
    <property type="entry name" value="KR_dom"/>
</dbReference>
<reference evidence="5 6" key="1">
    <citation type="submission" date="2015-06" db="EMBL/GenBank/DDBJ databases">
        <authorList>
            <person name="Adams M."/>
            <person name="Sutton G."/>
            <person name="Nelson K."/>
            <person name="Bonomo R."/>
            <person name="McCorrison J."/>
            <person name="Sanka R."/>
            <person name="Brinkac L."/>
            <person name="Nierman W."/>
        </authorList>
    </citation>
    <scope>NUCLEOTIDE SEQUENCE [LARGE SCALE GENOMIC DNA]</scope>
    <source>
        <strain evidence="5 6">GN02692</strain>
    </source>
</reference>
<organism evidence="5 6">
    <name type="scientific">Enterobacter roggenkampii</name>
    <dbReference type="NCBI Taxonomy" id="1812935"/>
    <lineage>
        <taxon>Bacteria</taxon>
        <taxon>Pseudomonadati</taxon>
        <taxon>Pseudomonadota</taxon>
        <taxon>Gammaproteobacteria</taxon>
        <taxon>Enterobacterales</taxon>
        <taxon>Enterobacteriaceae</taxon>
        <taxon>Enterobacter</taxon>
        <taxon>Enterobacter cloacae complex</taxon>
    </lineage>
</organism>
<dbReference type="InterPro" id="IPR002347">
    <property type="entry name" value="SDR_fam"/>
</dbReference>
<feature type="domain" description="Ketoreductase" evidence="4">
    <location>
        <begin position="4"/>
        <end position="180"/>
    </location>
</feature>
<evidence type="ECO:0000256" key="1">
    <source>
        <dbReference type="ARBA" id="ARBA00006484"/>
    </source>
</evidence>
<gene>
    <name evidence="5" type="ORF">ABF77_17370</name>
</gene>
<dbReference type="EMBL" id="LEDI01000069">
    <property type="protein sequence ID" value="KLP95891.1"/>
    <property type="molecule type" value="Genomic_DNA"/>
</dbReference>
<dbReference type="InterPro" id="IPR036291">
    <property type="entry name" value="NAD(P)-bd_dom_sf"/>
</dbReference>
<comment type="similarity">
    <text evidence="1 3">Belongs to the short-chain dehydrogenases/reductases (SDR) family.</text>
</comment>
<evidence type="ECO:0000313" key="6">
    <source>
        <dbReference type="Proteomes" id="UP000036013"/>
    </source>
</evidence>
<dbReference type="RefSeq" id="WP_047748467.1">
    <property type="nucleotide sequence ID" value="NZ_LEDI01000069.1"/>
</dbReference>
<dbReference type="PANTHER" id="PTHR43976:SF16">
    <property type="entry name" value="SHORT-CHAIN DEHYDROGENASE_REDUCTASE FAMILY PROTEIN"/>
    <property type="match status" value="1"/>
</dbReference>
<evidence type="ECO:0000313" key="5">
    <source>
        <dbReference type="EMBL" id="KLP95891.1"/>
    </source>
</evidence>
<name>A0A837LB61_9ENTR</name>
<dbReference type="NCBIfam" id="NF006114">
    <property type="entry name" value="PRK08263.1"/>
    <property type="match status" value="1"/>
</dbReference>
<dbReference type="SUPFAM" id="SSF51735">
    <property type="entry name" value="NAD(P)-binding Rossmann-fold domains"/>
    <property type="match status" value="1"/>
</dbReference>
<protein>
    <submittedName>
        <fullName evidence="5">Short-chain dehydrogenase</fullName>
    </submittedName>
</protein>
<dbReference type="Pfam" id="PF00106">
    <property type="entry name" value="adh_short"/>
    <property type="match status" value="1"/>
</dbReference>
<evidence type="ECO:0000256" key="3">
    <source>
        <dbReference type="RuleBase" id="RU000363"/>
    </source>
</evidence>